<protein>
    <submittedName>
        <fullName evidence="2">Uncharacterized protein</fullName>
    </submittedName>
</protein>
<dbReference type="RefSeq" id="WP_272654576.1">
    <property type="nucleotide sequence ID" value="NZ_CP085083.1"/>
</dbReference>
<sequence>MSILLLVLFLLAIIHLFYQGVILKTNNELFEADMDLLKHEFDIYTLKQNEIFNGSEKEYIAHTQEFINDCKVMGRRLTAVEMILSFADFQSSKEFDSGVSKSRSLKAMNSKIWDFNVSSGRLMARNVTSNGSLMLFVLSPFLFLVLLYTIISGRKLRTIDQNLERLSTRHC</sequence>
<organism evidence="2 3">
    <name type="scientific">Acinetobacter vivianii</name>
    <dbReference type="NCBI Taxonomy" id="1776742"/>
    <lineage>
        <taxon>Bacteria</taxon>
        <taxon>Pseudomonadati</taxon>
        <taxon>Pseudomonadota</taxon>
        <taxon>Gammaproteobacteria</taxon>
        <taxon>Moraxellales</taxon>
        <taxon>Moraxellaceae</taxon>
        <taxon>Acinetobacter</taxon>
    </lineage>
</organism>
<keyword evidence="1" id="KW-0472">Membrane</keyword>
<dbReference type="KEGG" id="aviv:LF296_12680"/>
<keyword evidence="1" id="KW-0812">Transmembrane</keyword>
<evidence type="ECO:0000256" key="1">
    <source>
        <dbReference type="SAM" id="Phobius"/>
    </source>
</evidence>
<accession>A0AAJ6NGY6</accession>
<feature type="transmembrane region" description="Helical" evidence="1">
    <location>
        <begin position="133"/>
        <end position="151"/>
    </location>
</feature>
<evidence type="ECO:0000313" key="2">
    <source>
        <dbReference type="EMBL" id="WDZ50175.1"/>
    </source>
</evidence>
<dbReference type="EMBL" id="CP085083">
    <property type="protein sequence ID" value="WDZ50175.1"/>
    <property type="molecule type" value="Genomic_DNA"/>
</dbReference>
<reference evidence="2" key="2">
    <citation type="submission" date="2023-02" db="EMBL/GenBank/DDBJ databases">
        <authorList>
            <person name="Huang Y."/>
            <person name="Zhang Y."/>
            <person name="Zhang T."/>
            <person name="Wang J."/>
        </authorList>
    </citation>
    <scope>NUCLEOTIDE SEQUENCE</scope>
    <source>
        <strain evidence="2">KJ-1</strain>
    </source>
</reference>
<dbReference type="AlphaFoldDB" id="A0AAJ6NGY6"/>
<reference evidence="2" key="1">
    <citation type="journal article" date="2022" name="Front Environ Sci">
        <title>Complete genome sequence analysis of a novel alkane-degrading bacterial strain, Acinetobacter vivianii KJ-1, and its diesel degradation ability.</title>
        <authorList>
            <person name="Zhang Y."/>
            <person name="Song F."/>
            <person name="Wang J."/>
            <person name="Zhao Q."/>
            <person name="Zheng L."/>
            <person name="Wang Z."/>
            <person name="Zhang X."/>
            <person name="Gao Y."/>
            <person name="Chen G."/>
            <person name="Huang Y."/>
        </authorList>
    </citation>
    <scope>NUCLEOTIDE SEQUENCE</scope>
    <source>
        <strain evidence="2">KJ-1</strain>
    </source>
</reference>
<name>A0AAJ6NGY6_9GAMM</name>
<dbReference type="Proteomes" id="UP001199528">
    <property type="component" value="Chromosome"/>
</dbReference>
<evidence type="ECO:0000313" key="3">
    <source>
        <dbReference type="Proteomes" id="UP001199528"/>
    </source>
</evidence>
<gene>
    <name evidence="2" type="ORF">LF296_12680</name>
</gene>
<proteinExistence type="predicted"/>
<keyword evidence="1" id="KW-1133">Transmembrane helix</keyword>